<keyword evidence="2" id="KW-0238">DNA-binding</keyword>
<dbReference type="InterPro" id="IPR012770">
    <property type="entry name" value="TreR"/>
</dbReference>
<dbReference type="Gene3D" id="3.40.1410.10">
    <property type="entry name" value="Chorismate lyase-like"/>
    <property type="match status" value="1"/>
</dbReference>
<dbReference type="AlphaFoldDB" id="X0PH48"/>
<dbReference type="InterPro" id="IPR036388">
    <property type="entry name" value="WH-like_DNA-bd_sf"/>
</dbReference>
<evidence type="ECO:0000256" key="4">
    <source>
        <dbReference type="NCBIfam" id="TIGR02404"/>
    </source>
</evidence>
<dbReference type="STRING" id="1423734.FC83_GL000533"/>
<dbReference type="RefSeq" id="WP_035455130.1">
    <property type="nucleotide sequence ID" value="NZ_AZGA01000074.1"/>
</dbReference>
<feature type="domain" description="HTH gntR-type" evidence="5">
    <location>
        <begin position="4"/>
        <end position="72"/>
    </location>
</feature>
<dbReference type="Pfam" id="PF07702">
    <property type="entry name" value="UTRA"/>
    <property type="match status" value="1"/>
</dbReference>
<dbReference type="PRINTS" id="PR00035">
    <property type="entry name" value="HTHGNTR"/>
</dbReference>
<dbReference type="SMART" id="SM00866">
    <property type="entry name" value="UTRA"/>
    <property type="match status" value="1"/>
</dbReference>
<evidence type="ECO:0000259" key="5">
    <source>
        <dbReference type="PROSITE" id="PS50949"/>
    </source>
</evidence>
<dbReference type="GO" id="GO:0045892">
    <property type="term" value="P:negative regulation of DNA-templated transcription"/>
    <property type="evidence" value="ECO:0007669"/>
    <property type="project" value="TreeGrafter"/>
</dbReference>
<dbReference type="PANTHER" id="PTHR44846:SF12">
    <property type="entry name" value="HTH-TYPE TRANSCRIPTIONAL REGULATOR TRER"/>
    <property type="match status" value="1"/>
</dbReference>
<dbReference type="GO" id="GO:0003677">
    <property type="term" value="F:DNA binding"/>
    <property type="evidence" value="ECO:0007669"/>
    <property type="project" value="UniProtKB-UniRule"/>
</dbReference>
<keyword evidence="3" id="KW-0804">Transcription</keyword>
<reference evidence="6 7" key="1">
    <citation type="journal article" date="2015" name="Genome Announc.">
        <title>Expanding the biotechnology potential of lactobacilli through comparative genomics of 213 strains and associated genera.</title>
        <authorList>
            <person name="Sun Z."/>
            <person name="Harris H.M."/>
            <person name="McCann A."/>
            <person name="Guo C."/>
            <person name="Argimon S."/>
            <person name="Zhang W."/>
            <person name="Yang X."/>
            <person name="Jeffery I.B."/>
            <person name="Cooney J.C."/>
            <person name="Kagawa T.F."/>
            <person name="Liu W."/>
            <person name="Song Y."/>
            <person name="Salvetti E."/>
            <person name="Wrobel A."/>
            <person name="Rasinkangas P."/>
            <person name="Parkhill J."/>
            <person name="Rea M.C."/>
            <person name="O'Sullivan O."/>
            <person name="Ritari J."/>
            <person name="Douillard F.P."/>
            <person name="Paul Ross R."/>
            <person name="Yang R."/>
            <person name="Briner A.E."/>
            <person name="Felis G.E."/>
            <person name="de Vos W.M."/>
            <person name="Barrangou R."/>
            <person name="Klaenhammer T.R."/>
            <person name="Caufield P.W."/>
            <person name="Cui Y."/>
            <person name="Zhang H."/>
            <person name="O'Toole P.W."/>
        </authorList>
    </citation>
    <scope>NUCLEOTIDE SEQUENCE [LARGE SCALE GENOMIC DNA]</scope>
    <source>
        <strain evidence="6 7">DSM 18527</strain>
    </source>
</reference>
<dbReference type="Proteomes" id="UP000051236">
    <property type="component" value="Unassembled WGS sequence"/>
</dbReference>
<sequence>MDTQVKYLNIAQDLTDKIKHDLYPTGTLLPSEADLTKLYGTSRATIRKALTELTNNGLIQKIKGKGSVVLNTARFTFPISGITTFSELNESQQMHATTKVLTLAEGTLPQDIIDQTQVKDPRVTFVQRLRTINEEPIVVDEDYILKSVVPNIPEKVAEHSLYRYFEETLGLEIAYATKTITVEPVSDKMCHYLGLGANNNLAVVVRSLTYLNDTTFFQYTVSRHRPDRFKFVDFARRHHHGQ</sequence>
<keyword evidence="1" id="KW-0805">Transcription regulation</keyword>
<dbReference type="eggNOG" id="COG2188">
    <property type="taxonomic scope" value="Bacteria"/>
</dbReference>
<name>X0PH48_9LACO</name>
<evidence type="ECO:0000313" key="6">
    <source>
        <dbReference type="EMBL" id="KRM31853.1"/>
    </source>
</evidence>
<keyword evidence="7" id="KW-1185">Reference proteome</keyword>
<gene>
    <name evidence="6" type="ORF">FC83_GL000533</name>
</gene>
<evidence type="ECO:0000256" key="3">
    <source>
        <dbReference type="ARBA" id="ARBA00023163"/>
    </source>
</evidence>
<dbReference type="InterPro" id="IPR028978">
    <property type="entry name" value="Chorismate_lyase_/UTRA_dom_sf"/>
</dbReference>
<dbReference type="Pfam" id="PF00392">
    <property type="entry name" value="GntR"/>
    <property type="match status" value="1"/>
</dbReference>
<dbReference type="CDD" id="cd07377">
    <property type="entry name" value="WHTH_GntR"/>
    <property type="match status" value="1"/>
</dbReference>
<dbReference type="EMBL" id="AZGA01000074">
    <property type="protein sequence ID" value="KRM31853.1"/>
    <property type="molecule type" value="Genomic_DNA"/>
</dbReference>
<dbReference type="OrthoDB" id="9816541at2"/>
<dbReference type="SMART" id="SM00345">
    <property type="entry name" value="HTH_GNTR"/>
    <property type="match status" value="1"/>
</dbReference>
<dbReference type="PANTHER" id="PTHR44846">
    <property type="entry name" value="MANNOSYL-D-GLYCERATE TRANSPORT/METABOLISM SYSTEM REPRESSOR MNGR-RELATED"/>
    <property type="match status" value="1"/>
</dbReference>
<dbReference type="InterPro" id="IPR011663">
    <property type="entry name" value="UTRA"/>
</dbReference>
<accession>X0PH48</accession>
<dbReference type="SUPFAM" id="SSF64288">
    <property type="entry name" value="Chorismate lyase-like"/>
    <property type="match status" value="1"/>
</dbReference>
<dbReference type="InterPro" id="IPR036390">
    <property type="entry name" value="WH_DNA-bd_sf"/>
</dbReference>
<proteinExistence type="predicted"/>
<dbReference type="PATRIC" id="fig|1423734.3.peg.539"/>
<organism evidence="6 7">
    <name type="scientific">Agrilactobacillus composti DSM 18527 = JCM 14202</name>
    <dbReference type="NCBI Taxonomy" id="1423734"/>
    <lineage>
        <taxon>Bacteria</taxon>
        <taxon>Bacillati</taxon>
        <taxon>Bacillota</taxon>
        <taxon>Bacilli</taxon>
        <taxon>Lactobacillales</taxon>
        <taxon>Lactobacillaceae</taxon>
        <taxon>Agrilactobacillus</taxon>
    </lineage>
</organism>
<protein>
    <recommendedName>
        <fullName evidence="4">Trehalose operon repressor</fullName>
    </recommendedName>
</protein>
<dbReference type="InterPro" id="IPR050679">
    <property type="entry name" value="Bact_HTH_transcr_reg"/>
</dbReference>
<dbReference type="Gene3D" id="1.10.10.10">
    <property type="entry name" value="Winged helix-like DNA-binding domain superfamily/Winged helix DNA-binding domain"/>
    <property type="match status" value="1"/>
</dbReference>
<dbReference type="SUPFAM" id="SSF46785">
    <property type="entry name" value="Winged helix' DNA-binding domain"/>
    <property type="match status" value="1"/>
</dbReference>
<evidence type="ECO:0000256" key="2">
    <source>
        <dbReference type="ARBA" id="ARBA00023125"/>
    </source>
</evidence>
<dbReference type="PROSITE" id="PS50949">
    <property type="entry name" value="HTH_GNTR"/>
    <property type="match status" value="1"/>
</dbReference>
<dbReference type="InterPro" id="IPR000524">
    <property type="entry name" value="Tscrpt_reg_HTH_GntR"/>
</dbReference>
<evidence type="ECO:0000313" key="7">
    <source>
        <dbReference type="Proteomes" id="UP000051236"/>
    </source>
</evidence>
<dbReference type="GO" id="GO:0003700">
    <property type="term" value="F:DNA-binding transcription factor activity"/>
    <property type="evidence" value="ECO:0007669"/>
    <property type="project" value="UniProtKB-UniRule"/>
</dbReference>
<dbReference type="NCBIfam" id="TIGR02404">
    <property type="entry name" value="trehalos_R_Bsub"/>
    <property type="match status" value="1"/>
</dbReference>
<comment type="caution">
    <text evidence="6">The sequence shown here is derived from an EMBL/GenBank/DDBJ whole genome shotgun (WGS) entry which is preliminary data.</text>
</comment>
<evidence type="ECO:0000256" key="1">
    <source>
        <dbReference type="ARBA" id="ARBA00023015"/>
    </source>
</evidence>